<dbReference type="RefSeq" id="WP_253760890.1">
    <property type="nucleotide sequence ID" value="NZ_JAMZDZ010000001.1"/>
</dbReference>
<dbReference type="Proteomes" id="UP001595816">
    <property type="component" value="Unassembled WGS sequence"/>
</dbReference>
<name>A0ABV8LRZ8_9ACTN</name>
<evidence type="ECO:0000259" key="1">
    <source>
        <dbReference type="Pfam" id="PF14024"/>
    </source>
</evidence>
<sequence length="180" mass="19318">MELDEFWDVIDAARADVAGEIGQDGEALAKALTDRLGRLSPAGRTAFGQTFAQLSTQALRWEVYAAAYLIGGGCDLDGFEDFRFGLIATGKDWYAKALADPDALAGNPVVAEAAEWDDDSAIFAELVGDAVAEVCAVDLRKQGDPAGERFDVDDDLIMRARLPRLAALFLGWPANEGCRC</sequence>
<reference evidence="3" key="1">
    <citation type="journal article" date="2019" name="Int. J. Syst. Evol. Microbiol.">
        <title>The Global Catalogue of Microorganisms (GCM) 10K type strain sequencing project: providing services to taxonomists for standard genome sequencing and annotation.</title>
        <authorList>
            <consortium name="The Broad Institute Genomics Platform"/>
            <consortium name="The Broad Institute Genome Sequencing Center for Infectious Disease"/>
            <person name="Wu L."/>
            <person name="Ma J."/>
        </authorList>
    </citation>
    <scope>NUCLEOTIDE SEQUENCE [LARGE SCALE GENOMIC DNA]</scope>
    <source>
        <strain evidence="3">CGMCC 4.7289</strain>
    </source>
</reference>
<evidence type="ECO:0000313" key="2">
    <source>
        <dbReference type="EMBL" id="MFC4133309.1"/>
    </source>
</evidence>
<gene>
    <name evidence="2" type="ORF">ACFOZ4_22090</name>
</gene>
<dbReference type="EMBL" id="JBHSAY010000010">
    <property type="protein sequence ID" value="MFC4133309.1"/>
    <property type="molecule type" value="Genomic_DNA"/>
</dbReference>
<comment type="caution">
    <text evidence="2">The sequence shown here is derived from an EMBL/GenBank/DDBJ whole genome shotgun (WGS) entry which is preliminary data.</text>
</comment>
<feature type="domain" description="DUF4240" evidence="1">
    <location>
        <begin position="1"/>
        <end position="129"/>
    </location>
</feature>
<dbReference type="InterPro" id="IPR025334">
    <property type="entry name" value="DUF4240"/>
</dbReference>
<evidence type="ECO:0000313" key="3">
    <source>
        <dbReference type="Proteomes" id="UP001595816"/>
    </source>
</evidence>
<protein>
    <submittedName>
        <fullName evidence="2">DUF4240 domain-containing protein</fullName>
    </submittedName>
</protein>
<dbReference type="Pfam" id="PF14024">
    <property type="entry name" value="DUF4240"/>
    <property type="match status" value="1"/>
</dbReference>
<accession>A0ABV8LRZ8</accession>
<proteinExistence type="predicted"/>
<keyword evidence="3" id="KW-1185">Reference proteome</keyword>
<organism evidence="2 3">
    <name type="scientific">Hamadaea flava</name>
    <dbReference type="NCBI Taxonomy" id="1742688"/>
    <lineage>
        <taxon>Bacteria</taxon>
        <taxon>Bacillati</taxon>
        <taxon>Actinomycetota</taxon>
        <taxon>Actinomycetes</taxon>
        <taxon>Micromonosporales</taxon>
        <taxon>Micromonosporaceae</taxon>
        <taxon>Hamadaea</taxon>
    </lineage>
</organism>